<name>A0A0L0SUY4_ALLM3</name>
<organism evidence="1 2">
    <name type="scientific">Allomyces macrogynus (strain ATCC 38327)</name>
    <name type="common">Allomyces javanicus var. macrogynus</name>
    <dbReference type="NCBI Taxonomy" id="578462"/>
    <lineage>
        <taxon>Eukaryota</taxon>
        <taxon>Fungi</taxon>
        <taxon>Fungi incertae sedis</taxon>
        <taxon>Blastocladiomycota</taxon>
        <taxon>Blastocladiomycetes</taxon>
        <taxon>Blastocladiales</taxon>
        <taxon>Blastocladiaceae</taxon>
        <taxon>Allomyces</taxon>
    </lineage>
</organism>
<dbReference type="Pfam" id="PF07958">
    <property type="entry name" value="DUF1688"/>
    <property type="match status" value="1"/>
</dbReference>
<dbReference type="InterPro" id="IPR012469">
    <property type="entry name" value="DUF1688"/>
</dbReference>
<dbReference type="VEuPathDB" id="FungiDB:AMAG_10438"/>
<dbReference type="Proteomes" id="UP000054350">
    <property type="component" value="Unassembled WGS sequence"/>
</dbReference>
<dbReference type="OrthoDB" id="2153176at2759"/>
<dbReference type="PANTHER" id="PTHR31687">
    <property type="match status" value="1"/>
</dbReference>
<gene>
    <name evidence="1" type="ORF">AMAG_10438</name>
</gene>
<evidence type="ECO:0000313" key="2">
    <source>
        <dbReference type="Proteomes" id="UP000054350"/>
    </source>
</evidence>
<keyword evidence="2" id="KW-1185">Reference proteome</keyword>
<evidence type="ECO:0008006" key="3">
    <source>
        <dbReference type="Google" id="ProtNLM"/>
    </source>
</evidence>
<dbReference type="STRING" id="578462.A0A0L0SUY4"/>
<accession>A0A0L0SUY4</accession>
<protein>
    <recommendedName>
        <fullName evidence="3">DUF1688 domain-containing protein</fullName>
    </recommendedName>
</protein>
<reference evidence="2" key="2">
    <citation type="submission" date="2009-11" db="EMBL/GenBank/DDBJ databases">
        <title>The Genome Sequence of Allomyces macrogynus strain ATCC 38327.</title>
        <authorList>
            <consortium name="The Broad Institute Genome Sequencing Platform"/>
            <person name="Russ C."/>
            <person name="Cuomo C."/>
            <person name="Shea T."/>
            <person name="Young S.K."/>
            <person name="Zeng Q."/>
            <person name="Koehrsen M."/>
            <person name="Haas B."/>
            <person name="Borodovsky M."/>
            <person name="Guigo R."/>
            <person name="Alvarado L."/>
            <person name="Berlin A."/>
            <person name="Borenstein D."/>
            <person name="Chen Z."/>
            <person name="Engels R."/>
            <person name="Freedman E."/>
            <person name="Gellesch M."/>
            <person name="Goldberg J."/>
            <person name="Griggs A."/>
            <person name="Gujja S."/>
            <person name="Heiman D."/>
            <person name="Hepburn T."/>
            <person name="Howarth C."/>
            <person name="Jen D."/>
            <person name="Larson L."/>
            <person name="Lewis B."/>
            <person name="Mehta T."/>
            <person name="Park D."/>
            <person name="Pearson M."/>
            <person name="Roberts A."/>
            <person name="Saif S."/>
            <person name="Shenoy N."/>
            <person name="Sisk P."/>
            <person name="Stolte C."/>
            <person name="Sykes S."/>
            <person name="Walk T."/>
            <person name="White J."/>
            <person name="Yandava C."/>
            <person name="Burger G."/>
            <person name="Gray M.W."/>
            <person name="Holland P.W.H."/>
            <person name="King N."/>
            <person name="Lang F.B.F."/>
            <person name="Roger A.J."/>
            <person name="Ruiz-Trillo I."/>
            <person name="Lander E."/>
            <person name="Nusbaum C."/>
        </authorList>
    </citation>
    <scope>NUCLEOTIDE SEQUENCE [LARGE SCALE GENOMIC DNA]</scope>
    <source>
        <strain evidence="2">ATCC 38327</strain>
    </source>
</reference>
<sequence>MMSKEPSNGSTGTLNSDVAYLCSLHAVRERCTAMLDLARAGKTVAMDVDASKLPNVVDFVVQLIRRDYKNPTDVPPHSRWRHFEMDGIDRIAELRKDWAAQGVDNVEQARRVLDLFIVSVLLDAGAGNEWKFVESGSGKTYRRSEGLAIASLELFKAGVFSSNSETPTQVDAVGLSKLTVDALRSGMQITGTNPLVGLDGRCSLLVKLGQVLADSVTFTGAKYARPGNLIGMCAPDPPKPTDNAVDIDDLWAVVQQLKPIWPSRITLHGTPLGDVWRSRTMQAQATSEASALVPLHKLSQWLTYSLMEPLESILGWTVLRKTHLTGLAEYRNGGLFLDFGVLKLRDEALDRGMRQAREQAGKGADEVEMVPLFYPHDDAIVEWRALTVALLDEVGKGVRGALGMSADALELAKVLEGGTWKAGREIAAKKRPVTRGPPMNLISDGTVF</sequence>
<evidence type="ECO:0000313" key="1">
    <source>
        <dbReference type="EMBL" id="KNE66195.1"/>
    </source>
</evidence>
<dbReference type="EMBL" id="GG745349">
    <property type="protein sequence ID" value="KNE66195.1"/>
    <property type="molecule type" value="Genomic_DNA"/>
</dbReference>
<dbReference type="PANTHER" id="PTHR31687:SF3">
    <property type="entry name" value="PROTEIN URG3"/>
    <property type="match status" value="1"/>
</dbReference>
<dbReference type="AlphaFoldDB" id="A0A0L0SUY4"/>
<dbReference type="eggNOG" id="ENOG502QR4F">
    <property type="taxonomic scope" value="Eukaryota"/>
</dbReference>
<dbReference type="OMA" id="VEQENDW"/>
<proteinExistence type="predicted"/>
<reference evidence="1 2" key="1">
    <citation type="submission" date="2009-11" db="EMBL/GenBank/DDBJ databases">
        <title>Annotation of Allomyces macrogynus ATCC 38327.</title>
        <authorList>
            <consortium name="The Broad Institute Genome Sequencing Platform"/>
            <person name="Russ C."/>
            <person name="Cuomo C."/>
            <person name="Burger G."/>
            <person name="Gray M.W."/>
            <person name="Holland P.W.H."/>
            <person name="King N."/>
            <person name="Lang F.B.F."/>
            <person name="Roger A.J."/>
            <person name="Ruiz-Trillo I."/>
            <person name="Young S.K."/>
            <person name="Zeng Q."/>
            <person name="Gargeya S."/>
            <person name="Fitzgerald M."/>
            <person name="Haas B."/>
            <person name="Abouelleil A."/>
            <person name="Alvarado L."/>
            <person name="Arachchi H.M."/>
            <person name="Berlin A."/>
            <person name="Chapman S.B."/>
            <person name="Gearin G."/>
            <person name="Goldberg J."/>
            <person name="Griggs A."/>
            <person name="Gujja S."/>
            <person name="Hansen M."/>
            <person name="Heiman D."/>
            <person name="Howarth C."/>
            <person name="Larimer J."/>
            <person name="Lui A."/>
            <person name="MacDonald P.J.P."/>
            <person name="McCowen C."/>
            <person name="Montmayeur A."/>
            <person name="Murphy C."/>
            <person name="Neiman D."/>
            <person name="Pearson M."/>
            <person name="Priest M."/>
            <person name="Roberts A."/>
            <person name="Saif S."/>
            <person name="Shea T."/>
            <person name="Sisk P."/>
            <person name="Stolte C."/>
            <person name="Sykes S."/>
            <person name="Wortman J."/>
            <person name="Nusbaum C."/>
            <person name="Birren B."/>
        </authorList>
    </citation>
    <scope>NUCLEOTIDE SEQUENCE [LARGE SCALE GENOMIC DNA]</scope>
    <source>
        <strain evidence="1 2">ATCC 38327</strain>
    </source>
</reference>